<evidence type="ECO:0000259" key="16">
    <source>
        <dbReference type="Pfam" id="PF08543"/>
    </source>
</evidence>
<dbReference type="Proteomes" id="UP000823963">
    <property type="component" value="Unassembled WGS sequence"/>
</dbReference>
<evidence type="ECO:0000256" key="3">
    <source>
        <dbReference type="ARBA" id="ARBA00004769"/>
    </source>
</evidence>
<dbReference type="EMBL" id="DXFP01000018">
    <property type="protein sequence ID" value="HIX01597.1"/>
    <property type="molecule type" value="Genomic_DNA"/>
</dbReference>
<dbReference type="FunFam" id="3.40.1190.20:FF:000003">
    <property type="entry name" value="Phosphomethylpyrimidine kinase ThiD"/>
    <property type="match status" value="1"/>
</dbReference>
<evidence type="ECO:0000313" key="18">
    <source>
        <dbReference type="Proteomes" id="UP000823963"/>
    </source>
</evidence>
<evidence type="ECO:0000256" key="2">
    <source>
        <dbReference type="ARBA" id="ARBA00000565"/>
    </source>
</evidence>
<dbReference type="GO" id="GO:0008902">
    <property type="term" value="F:hydroxymethylpyrimidine kinase activity"/>
    <property type="evidence" value="ECO:0007669"/>
    <property type="project" value="UniProtKB-EC"/>
</dbReference>
<evidence type="ECO:0000256" key="4">
    <source>
        <dbReference type="ARBA" id="ARBA00009879"/>
    </source>
</evidence>
<protein>
    <recommendedName>
        <fullName evidence="7">Hydroxymethylpyrimidine/phosphomethylpyrimidine kinase</fullName>
        <ecNumber evidence="5">2.7.1.49</ecNumber>
        <ecNumber evidence="6">2.7.4.7</ecNumber>
    </recommendedName>
    <alternativeName>
        <fullName evidence="14">Hydroxymethylpyrimidine kinase</fullName>
    </alternativeName>
    <alternativeName>
        <fullName evidence="15">Hydroxymethylpyrimidine phosphate kinase</fullName>
    </alternativeName>
</protein>
<evidence type="ECO:0000256" key="14">
    <source>
        <dbReference type="ARBA" id="ARBA00042102"/>
    </source>
</evidence>
<evidence type="ECO:0000256" key="7">
    <source>
        <dbReference type="ARBA" id="ARBA00019161"/>
    </source>
</evidence>
<name>A0A9D1UW80_9LACO</name>
<dbReference type="GO" id="GO:0009228">
    <property type="term" value="P:thiamine biosynthetic process"/>
    <property type="evidence" value="ECO:0007669"/>
    <property type="project" value="UniProtKB-KW"/>
</dbReference>
<comment type="catalytic activity">
    <reaction evidence="2">
        <text>4-amino-2-methyl-5-(phosphooxymethyl)pyrimidine + ATP = 4-amino-2-methyl-5-(diphosphooxymethyl)pyrimidine + ADP</text>
        <dbReference type="Rhea" id="RHEA:19893"/>
        <dbReference type="ChEBI" id="CHEBI:30616"/>
        <dbReference type="ChEBI" id="CHEBI:57841"/>
        <dbReference type="ChEBI" id="CHEBI:58354"/>
        <dbReference type="ChEBI" id="CHEBI:456216"/>
        <dbReference type="EC" id="2.7.4.7"/>
    </reaction>
</comment>
<gene>
    <name evidence="17" type="primary">thiD</name>
    <name evidence="17" type="ORF">H9861_02460</name>
</gene>
<evidence type="ECO:0000256" key="8">
    <source>
        <dbReference type="ARBA" id="ARBA00022679"/>
    </source>
</evidence>
<accession>A0A9D1UW80</accession>
<keyword evidence="12" id="KW-0784">Thiamine biosynthesis</keyword>
<reference evidence="17" key="1">
    <citation type="journal article" date="2021" name="PeerJ">
        <title>Extensive microbial diversity within the chicken gut microbiome revealed by metagenomics and culture.</title>
        <authorList>
            <person name="Gilroy R."/>
            <person name="Ravi A."/>
            <person name="Getino M."/>
            <person name="Pursley I."/>
            <person name="Horton D.L."/>
            <person name="Alikhan N.F."/>
            <person name="Baker D."/>
            <person name="Gharbi K."/>
            <person name="Hall N."/>
            <person name="Watson M."/>
            <person name="Adriaenssens E.M."/>
            <person name="Foster-Nyarko E."/>
            <person name="Jarju S."/>
            <person name="Secka A."/>
            <person name="Antonio M."/>
            <person name="Oren A."/>
            <person name="Chaudhuri R.R."/>
            <person name="La Ragione R."/>
            <person name="Hildebrand F."/>
            <person name="Pallen M.J."/>
        </authorList>
    </citation>
    <scope>NUCLEOTIDE SEQUENCE</scope>
    <source>
        <strain evidence="17">6627</strain>
    </source>
</reference>
<dbReference type="InterPro" id="IPR004399">
    <property type="entry name" value="HMP/HMP-P_kinase_dom"/>
</dbReference>
<reference evidence="17" key="2">
    <citation type="submission" date="2021-04" db="EMBL/GenBank/DDBJ databases">
        <authorList>
            <person name="Gilroy R."/>
        </authorList>
    </citation>
    <scope>NUCLEOTIDE SEQUENCE</scope>
    <source>
        <strain evidence="17">6627</strain>
    </source>
</reference>
<evidence type="ECO:0000256" key="13">
    <source>
        <dbReference type="ARBA" id="ARBA00037917"/>
    </source>
</evidence>
<dbReference type="EC" id="2.7.4.7" evidence="6"/>
<comment type="caution">
    <text evidence="17">The sequence shown here is derived from an EMBL/GenBank/DDBJ whole genome shotgun (WGS) entry which is preliminary data.</text>
</comment>
<proteinExistence type="inferred from homology"/>
<evidence type="ECO:0000256" key="10">
    <source>
        <dbReference type="ARBA" id="ARBA00022777"/>
    </source>
</evidence>
<evidence type="ECO:0000256" key="15">
    <source>
        <dbReference type="ARBA" id="ARBA00043176"/>
    </source>
</evidence>
<dbReference type="InterPro" id="IPR013749">
    <property type="entry name" value="PM/HMP-P_kinase-1"/>
</dbReference>
<evidence type="ECO:0000256" key="9">
    <source>
        <dbReference type="ARBA" id="ARBA00022741"/>
    </source>
</evidence>
<dbReference type="EC" id="2.7.1.49" evidence="5"/>
<keyword evidence="11" id="KW-0067">ATP-binding</keyword>
<dbReference type="GO" id="GO:0008972">
    <property type="term" value="F:phosphomethylpyrimidine kinase activity"/>
    <property type="evidence" value="ECO:0007669"/>
    <property type="project" value="UniProtKB-EC"/>
</dbReference>
<dbReference type="GO" id="GO:0005829">
    <property type="term" value="C:cytosol"/>
    <property type="evidence" value="ECO:0007669"/>
    <property type="project" value="TreeGrafter"/>
</dbReference>
<dbReference type="GO" id="GO:0005524">
    <property type="term" value="F:ATP binding"/>
    <property type="evidence" value="ECO:0007669"/>
    <property type="project" value="UniProtKB-KW"/>
</dbReference>
<organism evidence="17 18">
    <name type="scientific">Candidatus Ligilactobacillus excrementigallinarum</name>
    <dbReference type="NCBI Taxonomy" id="2838641"/>
    <lineage>
        <taxon>Bacteria</taxon>
        <taxon>Bacillati</taxon>
        <taxon>Bacillota</taxon>
        <taxon>Bacilli</taxon>
        <taxon>Lactobacillales</taxon>
        <taxon>Lactobacillaceae</taxon>
        <taxon>Ligilactobacillus</taxon>
    </lineage>
</organism>
<dbReference type="CDD" id="cd01169">
    <property type="entry name" value="HMPP_kinase"/>
    <property type="match status" value="1"/>
</dbReference>
<evidence type="ECO:0000313" key="17">
    <source>
        <dbReference type="EMBL" id="HIX01597.1"/>
    </source>
</evidence>
<comment type="similarity">
    <text evidence="4">Belongs to the ThiD family.</text>
</comment>
<feature type="domain" description="Pyridoxamine kinase/Phosphomethylpyrimidine kinase" evidence="16">
    <location>
        <begin position="15"/>
        <end position="261"/>
    </location>
</feature>
<evidence type="ECO:0000256" key="1">
    <source>
        <dbReference type="ARBA" id="ARBA00000151"/>
    </source>
</evidence>
<evidence type="ECO:0000256" key="5">
    <source>
        <dbReference type="ARBA" id="ARBA00012135"/>
    </source>
</evidence>
<keyword evidence="10 17" id="KW-0418">Kinase</keyword>
<dbReference type="Gene3D" id="3.40.1190.20">
    <property type="match status" value="1"/>
</dbReference>
<sequence>MINDFPQVLTIAGSDCDGSAGMQADMNTFFARKVYGMSVLTACVAGNSFGIEASEILDSEFIEKQCEVLDSDFNIKAVKTGMMANLKTIKTVIDLLKKYDFGTLVVDPVIITKHGNMLLENEAYDELKENLLPLADVITPNYYETQKITGLKLENESEIKKAAQMLQQMGVKNILLKGEHSGSSEVVDDFVLLENGESFWQTHNYVDTTHINGTGDTLSACIVAEIAKGKSIKDAIKAAENYTYQCIAHLIDVGHKFGPINHWN</sequence>
<dbReference type="InterPro" id="IPR029056">
    <property type="entry name" value="Ribokinase-like"/>
</dbReference>
<dbReference type="NCBIfam" id="TIGR00097">
    <property type="entry name" value="HMP-P_kinase"/>
    <property type="match status" value="1"/>
</dbReference>
<keyword evidence="8 17" id="KW-0808">Transferase</keyword>
<dbReference type="AlphaFoldDB" id="A0A9D1UW80"/>
<comment type="pathway">
    <text evidence="13">Cofactor biosynthesis; thiamine diphosphate biosynthesis; 4-amino-2-methyl-5-diphosphomethylpyrimidine from 5-amino-1-(5-phospho-D-ribosyl)imidazole: step 2/3.</text>
</comment>
<dbReference type="SUPFAM" id="SSF53613">
    <property type="entry name" value="Ribokinase-like"/>
    <property type="match status" value="1"/>
</dbReference>
<comment type="pathway">
    <text evidence="3">Cofactor biosynthesis; thiamine diphosphate biosynthesis; 4-amino-2-methyl-5-diphosphomethylpyrimidine from 5-amino-1-(5-phospho-D-ribosyl)imidazole: step 3/3.</text>
</comment>
<keyword evidence="9" id="KW-0547">Nucleotide-binding</keyword>
<dbReference type="PANTHER" id="PTHR20858:SF17">
    <property type="entry name" value="HYDROXYMETHYLPYRIMIDINE_PHOSPHOMETHYLPYRIMIDINE KINASE THI20-RELATED"/>
    <property type="match status" value="1"/>
</dbReference>
<evidence type="ECO:0000256" key="11">
    <source>
        <dbReference type="ARBA" id="ARBA00022840"/>
    </source>
</evidence>
<evidence type="ECO:0000256" key="12">
    <source>
        <dbReference type="ARBA" id="ARBA00022977"/>
    </source>
</evidence>
<dbReference type="PANTHER" id="PTHR20858">
    <property type="entry name" value="PHOSPHOMETHYLPYRIMIDINE KINASE"/>
    <property type="match status" value="1"/>
</dbReference>
<comment type="catalytic activity">
    <reaction evidence="1">
        <text>4-amino-5-hydroxymethyl-2-methylpyrimidine + ATP = 4-amino-2-methyl-5-(phosphooxymethyl)pyrimidine + ADP + H(+)</text>
        <dbReference type="Rhea" id="RHEA:23096"/>
        <dbReference type="ChEBI" id="CHEBI:15378"/>
        <dbReference type="ChEBI" id="CHEBI:16892"/>
        <dbReference type="ChEBI" id="CHEBI:30616"/>
        <dbReference type="ChEBI" id="CHEBI:58354"/>
        <dbReference type="ChEBI" id="CHEBI:456216"/>
        <dbReference type="EC" id="2.7.1.49"/>
    </reaction>
</comment>
<dbReference type="Pfam" id="PF08543">
    <property type="entry name" value="Phos_pyr_kin"/>
    <property type="match status" value="1"/>
</dbReference>
<evidence type="ECO:0000256" key="6">
    <source>
        <dbReference type="ARBA" id="ARBA00012963"/>
    </source>
</evidence>